<dbReference type="Proteomes" id="UP001155220">
    <property type="component" value="Unassembled WGS sequence"/>
</dbReference>
<dbReference type="InterPro" id="IPR012368">
    <property type="entry name" value="OxRdtase_Mopterin-bd_su_IorB"/>
</dbReference>
<dbReference type="Gene3D" id="3.90.1170.50">
    <property type="entry name" value="Aldehyde oxidase/xanthine dehydrogenase, a/b hammerhead"/>
    <property type="match status" value="1"/>
</dbReference>
<sequence length="719" mass="76519">MNIQTIQTTRRGFLAGAGLVIGVSLAMRGRAAASLLQGAPAGATGPVQDLNAFVRIAPDGLVTVLSKHIEFGQGPYTGLTTLVAEELDADWSQMRVAAAPADDELYANLAFGIQGTGGSTAIANSYEQMRKAGATARAMLVAAAAEEWGVSAEEITVAKGRIRHAASGKESGFGELAEKAATMEAPAEPKLKDPKDFVLIGTDRPKLDTPEKTNGQAVFTLDVLADDMLIAMVARPAHFGATVKSFDDTDARKVPGVVDVKQITGGVAVFAENTFAALKGREALSVEWDLSKAETRSSEEIYDAYRALFSETGLEATNTGDVGGAMNADGTTVLEREIVFPYLAHAPMEPLDAVLIQAEDGSIDCYNGSQFPGQDKAAIAEVCGVDPAKVRVNTQLAGGSFGRRAQFGSPYMREAAEAFKASGMTRPIKHIWTREDDIRGGFYRPIFVHKLKGAMDADGNIVGWDQQIAGQSVMQKTELDETSVEGAADLPYAIPNLRVFSHQPQSPVTVLWWRSVGHSHTGFAVETFIDELLEKAGKDPVEGRLALLADYPRHAGALRKVAELADWGSAVTEGRQRGVAVHKSFNTYVAEIAEVSIGNNGEPRVHKVWCAVDCGVAVNPNIIRAQMEGGIGYGLGAVLFDEITLGEGGAIVQSNFHDYRSLRINEMPEVEVAIIESSEAPTGVGEPGTPPIGPAVANAWRRLTGQPVRQLPIVKAQTS</sequence>
<dbReference type="PANTHER" id="PTHR47495">
    <property type="entry name" value="ALDEHYDE DEHYDROGENASE"/>
    <property type="match status" value="1"/>
</dbReference>
<name>A0A9X2H509_9HYPH</name>
<dbReference type="Pfam" id="PF20256">
    <property type="entry name" value="MoCoBD_2"/>
    <property type="match status" value="2"/>
</dbReference>
<dbReference type="InterPro" id="IPR006311">
    <property type="entry name" value="TAT_signal"/>
</dbReference>
<protein>
    <submittedName>
        <fullName evidence="2">Xanthine dehydrogenase family protein molybdopterin-binding subunit</fullName>
    </submittedName>
</protein>
<evidence type="ECO:0000259" key="1">
    <source>
        <dbReference type="SMART" id="SM01008"/>
    </source>
</evidence>
<dbReference type="PIRSF" id="PIRSF036389">
    <property type="entry name" value="IOR_B"/>
    <property type="match status" value="1"/>
</dbReference>
<dbReference type="PROSITE" id="PS51318">
    <property type="entry name" value="TAT"/>
    <property type="match status" value="1"/>
</dbReference>
<accession>A0A9X2H509</accession>
<dbReference type="RefSeq" id="WP_253963209.1">
    <property type="nucleotide sequence ID" value="NZ_JALHBS010000023.1"/>
</dbReference>
<dbReference type="InterPro" id="IPR046867">
    <property type="entry name" value="AldOxase/xan_DH_MoCoBD2"/>
</dbReference>
<dbReference type="InterPro" id="IPR052516">
    <property type="entry name" value="N-heterocyclic_Hydroxylase"/>
</dbReference>
<dbReference type="InterPro" id="IPR037165">
    <property type="entry name" value="AldOxase/xan_DH_Mopterin-bd_sf"/>
</dbReference>
<feature type="domain" description="Aldehyde oxidase/xanthine dehydrogenase a/b hammerhead" evidence="1">
    <location>
        <begin position="214"/>
        <end position="292"/>
    </location>
</feature>
<evidence type="ECO:0000313" key="3">
    <source>
        <dbReference type="Proteomes" id="UP001155220"/>
    </source>
</evidence>
<keyword evidence="3" id="KW-1185">Reference proteome</keyword>
<dbReference type="PANTHER" id="PTHR47495:SF2">
    <property type="entry name" value="ALDEHYDE DEHYDROGENASE"/>
    <property type="match status" value="1"/>
</dbReference>
<proteinExistence type="predicted"/>
<dbReference type="GO" id="GO:0016491">
    <property type="term" value="F:oxidoreductase activity"/>
    <property type="evidence" value="ECO:0007669"/>
    <property type="project" value="InterPro"/>
</dbReference>
<dbReference type="SUPFAM" id="SSF56003">
    <property type="entry name" value="Molybdenum cofactor-binding domain"/>
    <property type="match status" value="2"/>
</dbReference>
<dbReference type="InterPro" id="IPR008274">
    <property type="entry name" value="AldOxase/xan_DH_MoCoBD1"/>
</dbReference>
<comment type="caution">
    <text evidence="2">The sequence shown here is derived from an EMBL/GenBank/DDBJ whole genome shotgun (WGS) entry which is preliminary data.</text>
</comment>
<dbReference type="InterPro" id="IPR000674">
    <property type="entry name" value="Ald_Oxase/Xan_DH_a/b"/>
</dbReference>
<dbReference type="Pfam" id="PF02738">
    <property type="entry name" value="MoCoBD_1"/>
    <property type="match status" value="1"/>
</dbReference>
<evidence type="ECO:0000313" key="2">
    <source>
        <dbReference type="EMBL" id="MCP3054331.1"/>
    </source>
</evidence>
<organism evidence="2 3">
    <name type="scientific">Aurantimonas marianensis</name>
    <dbReference type="NCBI Taxonomy" id="2920428"/>
    <lineage>
        <taxon>Bacteria</taxon>
        <taxon>Pseudomonadati</taxon>
        <taxon>Pseudomonadota</taxon>
        <taxon>Alphaproteobacteria</taxon>
        <taxon>Hyphomicrobiales</taxon>
        <taxon>Aurantimonadaceae</taxon>
        <taxon>Aurantimonas</taxon>
    </lineage>
</organism>
<gene>
    <name evidence="2" type="ORF">MJ956_04110</name>
</gene>
<reference evidence="2" key="1">
    <citation type="submission" date="2022-03" db="EMBL/GenBank/DDBJ databases">
        <title>Aurantimonas Liuensis sp. Nov., isolated from the hadal seawater of the Mariana Trench.</title>
        <authorList>
            <person name="Liu R."/>
        </authorList>
    </citation>
    <scope>NUCLEOTIDE SEQUENCE</scope>
    <source>
        <strain evidence="2">LRZ36</strain>
    </source>
</reference>
<dbReference type="EMBL" id="JALHBS010000023">
    <property type="protein sequence ID" value="MCP3054331.1"/>
    <property type="molecule type" value="Genomic_DNA"/>
</dbReference>
<dbReference type="Gene3D" id="3.30.365.10">
    <property type="entry name" value="Aldehyde oxidase/xanthine dehydrogenase, molybdopterin binding domain"/>
    <property type="match status" value="4"/>
</dbReference>
<dbReference type="SMART" id="SM01008">
    <property type="entry name" value="Ald_Xan_dh_C"/>
    <property type="match status" value="1"/>
</dbReference>
<dbReference type="AlphaFoldDB" id="A0A9X2H509"/>